<gene>
    <name evidence="1" type="ORF">LJD69_14055</name>
</gene>
<protein>
    <submittedName>
        <fullName evidence="1">Pneumococcal-type histidine triad protein</fullName>
    </submittedName>
</protein>
<evidence type="ECO:0000313" key="1">
    <source>
        <dbReference type="EMBL" id="MCB8611711.1"/>
    </source>
</evidence>
<feature type="non-terminal residue" evidence="1">
    <location>
        <position position="1"/>
    </location>
</feature>
<organism evidence="1 2">
    <name type="scientific">Faecalibacillus faecis</name>
    <dbReference type="NCBI Taxonomy" id="1982628"/>
    <lineage>
        <taxon>Bacteria</taxon>
        <taxon>Bacillati</taxon>
        <taxon>Bacillota</taxon>
        <taxon>Erysipelotrichia</taxon>
        <taxon>Erysipelotrichales</taxon>
        <taxon>Coprobacillaceae</taxon>
        <taxon>Faecalibacillus</taxon>
    </lineage>
</organism>
<dbReference type="EMBL" id="JAJDKZ010000348">
    <property type="protein sequence ID" value="MCB8611711.1"/>
    <property type="molecule type" value="Genomic_DNA"/>
</dbReference>
<sequence length="70" mass="7067">MLTAKNHTGGGYRTDDGYVFSPGDVISDTGDGFIVPHGGHYHYIPKSALSAGELAAALSALGGHSGHQAG</sequence>
<dbReference type="InterPro" id="IPR006270">
    <property type="entry name" value="Strep_his_triad_rpt"/>
</dbReference>
<dbReference type="InterPro" id="IPR037228">
    <property type="entry name" value="PhtA_dom_sf"/>
</dbReference>
<dbReference type="SUPFAM" id="SSF142887">
    <property type="entry name" value="PhtA domain-like"/>
    <property type="match status" value="1"/>
</dbReference>
<dbReference type="Pfam" id="PF04270">
    <property type="entry name" value="Strep_his_triad"/>
    <property type="match status" value="1"/>
</dbReference>
<evidence type="ECO:0000313" key="2">
    <source>
        <dbReference type="Proteomes" id="UP001198439"/>
    </source>
</evidence>
<proteinExistence type="predicted"/>
<dbReference type="Proteomes" id="UP001198439">
    <property type="component" value="Unassembled WGS sequence"/>
</dbReference>
<dbReference type="RefSeq" id="WP_227280254.1">
    <property type="nucleotide sequence ID" value="NZ_JAJDKZ010000348.1"/>
</dbReference>
<accession>A0AAW4VU61</accession>
<comment type="caution">
    <text evidence="1">The sequence shown here is derived from an EMBL/GenBank/DDBJ whole genome shotgun (WGS) entry which is preliminary data.</text>
</comment>
<dbReference type="InterPro" id="IPR023832">
    <property type="entry name" value="His_triad_protein"/>
</dbReference>
<dbReference type="NCBIfam" id="TIGR01363">
    <property type="entry name" value="strep_his_triad"/>
    <property type="match status" value="1"/>
</dbReference>
<dbReference type="Gene3D" id="3.10.50.90">
    <property type="match status" value="1"/>
</dbReference>
<feature type="non-terminal residue" evidence="1">
    <location>
        <position position="70"/>
    </location>
</feature>
<name>A0AAW4VU61_9FIRM</name>
<reference evidence="1" key="1">
    <citation type="submission" date="2021-10" db="EMBL/GenBank/DDBJ databases">
        <title>Collection of gut derived symbiotic bacterial strains cultured from healthy donors.</title>
        <authorList>
            <person name="Lin H."/>
            <person name="Littmann E."/>
            <person name="Kohout C."/>
            <person name="Pamer E.G."/>
        </authorList>
    </citation>
    <scope>NUCLEOTIDE SEQUENCE</scope>
    <source>
        <strain evidence="1">DFI.4.48</strain>
    </source>
</reference>
<dbReference type="AlphaFoldDB" id="A0AAW4VU61"/>